<dbReference type="AlphaFoldDB" id="A0A6S7K2Z5"/>
<feature type="compositionally biased region" description="Basic residues" evidence="1">
    <location>
        <begin position="24"/>
        <end position="33"/>
    </location>
</feature>
<proteinExistence type="predicted"/>
<evidence type="ECO:0000313" key="2">
    <source>
        <dbReference type="EMBL" id="CAB4022742.1"/>
    </source>
</evidence>
<feature type="non-terminal residue" evidence="2">
    <location>
        <position position="1"/>
    </location>
</feature>
<protein>
    <submittedName>
        <fullName evidence="2">Uncharacterized protein</fullName>
    </submittedName>
</protein>
<comment type="caution">
    <text evidence="2">The sequence shown here is derived from an EMBL/GenBank/DDBJ whole genome shotgun (WGS) entry which is preliminary data.</text>
</comment>
<name>A0A6S7K2Z5_PARCT</name>
<dbReference type="Proteomes" id="UP001152795">
    <property type="component" value="Unassembled WGS sequence"/>
</dbReference>
<reference evidence="2" key="1">
    <citation type="submission" date="2020-04" db="EMBL/GenBank/DDBJ databases">
        <authorList>
            <person name="Alioto T."/>
            <person name="Alioto T."/>
            <person name="Gomez Garrido J."/>
        </authorList>
    </citation>
    <scope>NUCLEOTIDE SEQUENCE</scope>
    <source>
        <strain evidence="2">A484AB</strain>
    </source>
</reference>
<dbReference type="EMBL" id="CACRXK020012130">
    <property type="protein sequence ID" value="CAB4022742.1"/>
    <property type="molecule type" value="Genomic_DNA"/>
</dbReference>
<organism evidence="2 3">
    <name type="scientific">Paramuricea clavata</name>
    <name type="common">Red gorgonian</name>
    <name type="synonym">Violescent sea-whip</name>
    <dbReference type="NCBI Taxonomy" id="317549"/>
    <lineage>
        <taxon>Eukaryota</taxon>
        <taxon>Metazoa</taxon>
        <taxon>Cnidaria</taxon>
        <taxon>Anthozoa</taxon>
        <taxon>Octocorallia</taxon>
        <taxon>Malacalcyonacea</taxon>
        <taxon>Plexauridae</taxon>
        <taxon>Paramuricea</taxon>
    </lineage>
</organism>
<dbReference type="InterPro" id="IPR051055">
    <property type="entry name" value="PIF1_helicase"/>
</dbReference>
<gene>
    <name evidence="2" type="ORF">PACLA_8A059082</name>
</gene>
<dbReference type="PANTHER" id="PTHR47642">
    <property type="entry name" value="ATP-DEPENDENT DNA HELICASE"/>
    <property type="match status" value="1"/>
</dbReference>
<sequence length="659" mass="74390">MAKTQNKGSTSDFAWRKNSLQEKRKMRKKRNERKKCERKERNKSLIKKKEENVQVSLECAQTEAMRYKKLAEKYMALWKNAAKQKGNKEDKIDTTSSINGTIIGVEQASKHIGYSNSTEALLQLINPAFQLETAIEDVIVAMILENYQTSLTFTYVDWLGTTFNEELPDENWRITDPRPSAVRATTVDNRDNDYYRKEWTCLQQNWFSKAITRRNRTELVVSKNAKSVESQLHTKQNDQRLNSHNRVMLKNWRANVDLQVIVDEKACARYMAKYAAKGEARSKSASEILKLYMSSLQNDDKVSSAFNKAMIQVAGDRDMAAQETVHMLLSLPLVGCTFSFVTISLDNSRKVNIDAENEGDKVLQKSALQEYAERAKLKSRYTGLSRLNLMQLCVTVHQSQRINQDYGEAGNGMSDNEAADWFEMVRAVPRDLLRESPGCIYSQRKEAEEHGQQCREDDQQCVIDPETLNEKQRLAYNIITSQNGDNAEPVYMIVCGTAGTGTGTVVSDHGHSLYLEYAFRALLMRMQNGELMEEDWKLLLEHSTTNAKHSGHGASAAMSDEAGGLDAVLFLSAKAEVMLTCNLWAEVGLCNGSFGTIEQIWFAENMGPPNLPIAVLVHFNSYSGPAFLDGFLNVYLCHPKCLNGWLMESTKATSALAVE</sequence>
<feature type="compositionally biased region" description="Basic and acidic residues" evidence="1">
    <location>
        <begin position="34"/>
        <end position="43"/>
    </location>
</feature>
<keyword evidence="3" id="KW-1185">Reference proteome</keyword>
<dbReference type="PANTHER" id="PTHR47642:SF6">
    <property type="entry name" value="ATP-DEPENDENT DNA HELICASE"/>
    <property type="match status" value="1"/>
</dbReference>
<dbReference type="OrthoDB" id="3798483at2759"/>
<accession>A0A6S7K2Z5</accession>
<evidence type="ECO:0000256" key="1">
    <source>
        <dbReference type="SAM" id="MobiDB-lite"/>
    </source>
</evidence>
<feature type="compositionally biased region" description="Polar residues" evidence="1">
    <location>
        <begin position="1"/>
        <end position="12"/>
    </location>
</feature>
<feature type="region of interest" description="Disordered" evidence="1">
    <location>
        <begin position="1"/>
        <end position="43"/>
    </location>
</feature>
<evidence type="ECO:0000313" key="3">
    <source>
        <dbReference type="Proteomes" id="UP001152795"/>
    </source>
</evidence>